<dbReference type="Gene3D" id="1.20.120.160">
    <property type="entry name" value="HPT domain"/>
    <property type="match status" value="1"/>
</dbReference>
<dbReference type="Gene3D" id="3.30.450.20">
    <property type="entry name" value="PAS domain"/>
    <property type="match status" value="5"/>
</dbReference>
<dbReference type="Pfam" id="PF08447">
    <property type="entry name" value="PAS_3"/>
    <property type="match status" value="1"/>
</dbReference>
<comment type="similarity">
    <text evidence="3">In the N-terminal section; belongs to the phytochrome family.</text>
</comment>
<dbReference type="SMART" id="SM00448">
    <property type="entry name" value="REC"/>
    <property type="match status" value="1"/>
</dbReference>
<evidence type="ECO:0000256" key="11">
    <source>
        <dbReference type="ARBA" id="ARBA00022777"/>
    </source>
</evidence>
<dbReference type="SUPFAM" id="SSF47384">
    <property type="entry name" value="Homodimeric domain of signal transducing histidine kinase"/>
    <property type="match status" value="1"/>
</dbReference>
<dbReference type="InterPro" id="IPR003594">
    <property type="entry name" value="HATPase_dom"/>
</dbReference>
<keyword evidence="14" id="KW-0902">Two-component regulatory system</keyword>
<dbReference type="InterPro" id="IPR001610">
    <property type="entry name" value="PAC"/>
</dbReference>
<comment type="subcellular location">
    <subcellularLocation>
        <location evidence="2">Cell membrane</location>
        <topology evidence="2">Multi-pass membrane protein</topology>
    </subcellularLocation>
</comment>
<comment type="catalytic activity">
    <reaction evidence="1">
        <text>ATP + protein L-histidine = ADP + protein N-phospho-L-histidine.</text>
        <dbReference type="EC" id="2.7.13.3"/>
    </reaction>
</comment>
<accession>A0A3N1XKX5</accession>
<keyword evidence="6" id="KW-1003">Cell membrane</keyword>
<dbReference type="PROSITE" id="PS50109">
    <property type="entry name" value="HIS_KIN"/>
    <property type="match status" value="1"/>
</dbReference>
<keyword evidence="26" id="KW-1185">Reference proteome</keyword>
<evidence type="ECO:0000256" key="20">
    <source>
        <dbReference type="PROSITE-ProRule" id="PRU00169"/>
    </source>
</evidence>
<evidence type="ECO:0000256" key="1">
    <source>
        <dbReference type="ARBA" id="ARBA00000085"/>
    </source>
</evidence>
<dbReference type="PROSITE" id="PS50110">
    <property type="entry name" value="RESPONSE_REGULATORY"/>
    <property type="match status" value="1"/>
</dbReference>
<feature type="modified residue" description="4-aspartylphosphate" evidence="20">
    <location>
        <position position="963"/>
    </location>
</feature>
<dbReference type="InterPro" id="IPR000014">
    <property type="entry name" value="PAS"/>
</dbReference>
<keyword evidence="13" id="KW-1133">Transmembrane helix</keyword>
<gene>
    <name evidence="25" type="ORF">EDD66_10621</name>
</gene>
<evidence type="ECO:0000256" key="7">
    <source>
        <dbReference type="ARBA" id="ARBA00022553"/>
    </source>
</evidence>
<dbReference type="Pfam" id="PF02518">
    <property type="entry name" value="HATPase_c"/>
    <property type="match status" value="1"/>
</dbReference>
<evidence type="ECO:0000259" key="21">
    <source>
        <dbReference type="PROSITE" id="PS50109"/>
    </source>
</evidence>
<dbReference type="Pfam" id="PF13426">
    <property type="entry name" value="PAS_9"/>
    <property type="match status" value="4"/>
</dbReference>
<reference evidence="25 26" key="1">
    <citation type="submission" date="2018-11" db="EMBL/GenBank/DDBJ databases">
        <title>Genomic Encyclopedia of Type Strains, Phase IV (KMG-IV): sequencing the most valuable type-strain genomes for metagenomic binning, comparative biology and taxonomic classification.</title>
        <authorList>
            <person name="Goeker M."/>
        </authorList>
    </citation>
    <scope>NUCLEOTIDE SEQUENCE [LARGE SCALE GENOMIC DNA]</scope>
    <source>
        <strain evidence="25 26">DSM 26537</strain>
    </source>
</reference>
<dbReference type="SUPFAM" id="SSF55785">
    <property type="entry name" value="PYP-like sensor domain (PAS domain)"/>
    <property type="match status" value="5"/>
</dbReference>
<feature type="domain" description="Response regulatory" evidence="22">
    <location>
        <begin position="914"/>
        <end position="1032"/>
    </location>
</feature>
<dbReference type="RefSeq" id="WP_123609579.1">
    <property type="nucleotide sequence ID" value="NZ_RJVG01000006.1"/>
</dbReference>
<dbReference type="GO" id="GO:0005886">
    <property type="term" value="C:plasma membrane"/>
    <property type="evidence" value="ECO:0007669"/>
    <property type="project" value="UniProtKB-SubCell"/>
</dbReference>
<dbReference type="InterPro" id="IPR013655">
    <property type="entry name" value="PAS_fold_3"/>
</dbReference>
<dbReference type="SUPFAM" id="SSF52172">
    <property type="entry name" value="CheY-like"/>
    <property type="match status" value="1"/>
</dbReference>
<keyword evidence="10" id="KW-0547">Nucleotide-binding</keyword>
<organism evidence="25 26">
    <name type="scientific">Mobilisporobacter senegalensis</name>
    <dbReference type="NCBI Taxonomy" id="1329262"/>
    <lineage>
        <taxon>Bacteria</taxon>
        <taxon>Bacillati</taxon>
        <taxon>Bacillota</taxon>
        <taxon>Clostridia</taxon>
        <taxon>Lachnospirales</taxon>
        <taxon>Lachnospiraceae</taxon>
        <taxon>Mobilisporobacter</taxon>
    </lineage>
</organism>
<dbReference type="FunFam" id="1.10.287.130:FF:000002">
    <property type="entry name" value="Two-component osmosensing histidine kinase"/>
    <property type="match status" value="1"/>
</dbReference>
<dbReference type="SMART" id="SM00388">
    <property type="entry name" value="HisKA"/>
    <property type="match status" value="1"/>
</dbReference>
<evidence type="ECO:0000259" key="24">
    <source>
        <dbReference type="PROSITE" id="PS50113"/>
    </source>
</evidence>
<evidence type="ECO:0000256" key="13">
    <source>
        <dbReference type="ARBA" id="ARBA00022989"/>
    </source>
</evidence>
<dbReference type="Proteomes" id="UP000273083">
    <property type="component" value="Unassembled WGS sequence"/>
</dbReference>
<dbReference type="SMART" id="SM00086">
    <property type="entry name" value="PAC"/>
    <property type="match status" value="3"/>
</dbReference>
<dbReference type="FunFam" id="3.30.565.10:FF:000010">
    <property type="entry name" value="Sensor histidine kinase RcsC"/>
    <property type="match status" value="1"/>
</dbReference>
<evidence type="ECO:0000259" key="22">
    <source>
        <dbReference type="PROSITE" id="PS50110"/>
    </source>
</evidence>
<evidence type="ECO:0000256" key="3">
    <source>
        <dbReference type="ARBA" id="ARBA00006402"/>
    </source>
</evidence>
<dbReference type="InterPro" id="IPR035965">
    <property type="entry name" value="PAS-like_dom_sf"/>
</dbReference>
<feature type="domain" description="PAS" evidence="23">
    <location>
        <begin position="17"/>
        <end position="83"/>
    </location>
</feature>
<dbReference type="EMBL" id="RJVG01000006">
    <property type="protein sequence ID" value="ROR27326.1"/>
    <property type="molecule type" value="Genomic_DNA"/>
</dbReference>
<feature type="domain" description="PAS" evidence="23">
    <location>
        <begin position="284"/>
        <end position="354"/>
    </location>
</feature>
<dbReference type="InterPro" id="IPR011006">
    <property type="entry name" value="CheY-like_superfamily"/>
</dbReference>
<dbReference type="PROSITE" id="PS50112">
    <property type="entry name" value="PAS"/>
    <property type="match status" value="3"/>
</dbReference>
<evidence type="ECO:0000256" key="6">
    <source>
        <dbReference type="ARBA" id="ARBA00022475"/>
    </source>
</evidence>
<evidence type="ECO:0000256" key="19">
    <source>
        <dbReference type="ARBA" id="ARBA00074306"/>
    </source>
</evidence>
<dbReference type="Gene3D" id="1.10.287.130">
    <property type="match status" value="1"/>
</dbReference>
<dbReference type="InterPro" id="IPR036641">
    <property type="entry name" value="HPT_dom_sf"/>
</dbReference>
<evidence type="ECO:0000256" key="9">
    <source>
        <dbReference type="ARBA" id="ARBA00022692"/>
    </source>
</evidence>
<keyword evidence="7 20" id="KW-0597">Phosphoprotein</keyword>
<dbReference type="InterPro" id="IPR004358">
    <property type="entry name" value="Sig_transdc_His_kin-like_C"/>
</dbReference>
<feature type="domain" description="PAC" evidence="24">
    <location>
        <begin position="357"/>
        <end position="409"/>
    </location>
</feature>
<keyword evidence="8" id="KW-0808">Transferase</keyword>
<proteinExistence type="inferred from homology"/>
<dbReference type="AlphaFoldDB" id="A0A3N1XKX5"/>
<dbReference type="InterPro" id="IPR036097">
    <property type="entry name" value="HisK_dim/P_sf"/>
</dbReference>
<keyword evidence="9" id="KW-0812">Transmembrane</keyword>
<dbReference type="CDD" id="cd00130">
    <property type="entry name" value="PAS"/>
    <property type="match status" value="4"/>
</dbReference>
<dbReference type="Gene3D" id="3.30.565.10">
    <property type="entry name" value="Histidine kinase-like ATPase, C-terminal domain"/>
    <property type="match status" value="1"/>
</dbReference>
<evidence type="ECO:0000256" key="8">
    <source>
        <dbReference type="ARBA" id="ARBA00022679"/>
    </source>
</evidence>
<evidence type="ECO:0000259" key="23">
    <source>
        <dbReference type="PROSITE" id="PS50112"/>
    </source>
</evidence>
<evidence type="ECO:0000256" key="17">
    <source>
        <dbReference type="ARBA" id="ARBA00064003"/>
    </source>
</evidence>
<dbReference type="SUPFAM" id="SSF47226">
    <property type="entry name" value="Histidine-containing phosphotransfer domain, HPT domain"/>
    <property type="match status" value="1"/>
</dbReference>
<dbReference type="GO" id="GO:0005524">
    <property type="term" value="F:ATP binding"/>
    <property type="evidence" value="ECO:0007669"/>
    <property type="project" value="UniProtKB-KW"/>
</dbReference>
<dbReference type="SUPFAM" id="SSF55874">
    <property type="entry name" value="ATPase domain of HSP90 chaperone/DNA topoisomerase II/histidine kinase"/>
    <property type="match status" value="1"/>
</dbReference>
<dbReference type="InterPro" id="IPR000700">
    <property type="entry name" value="PAS-assoc_C"/>
</dbReference>
<dbReference type="SMART" id="SM00387">
    <property type="entry name" value="HATPase_c"/>
    <property type="match status" value="1"/>
</dbReference>
<dbReference type="CDD" id="cd00082">
    <property type="entry name" value="HisKA"/>
    <property type="match status" value="1"/>
</dbReference>
<dbReference type="EC" id="2.7.13.3" evidence="4"/>
<dbReference type="InterPro" id="IPR036890">
    <property type="entry name" value="HATPase_C_sf"/>
</dbReference>
<dbReference type="PANTHER" id="PTHR45339:SF1">
    <property type="entry name" value="HYBRID SIGNAL TRANSDUCTION HISTIDINE KINASE J"/>
    <property type="match status" value="1"/>
</dbReference>
<dbReference type="PRINTS" id="PR00344">
    <property type="entry name" value="BCTRLSENSOR"/>
</dbReference>
<evidence type="ECO:0000256" key="4">
    <source>
        <dbReference type="ARBA" id="ARBA00012438"/>
    </source>
</evidence>
<dbReference type="Pfam" id="PF00512">
    <property type="entry name" value="HisKA"/>
    <property type="match status" value="1"/>
</dbReference>
<dbReference type="InterPro" id="IPR001789">
    <property type="entry name" value="Sig_transdc_resp-reg_receiver"/>
</dbReference>
<feature type="domain" description="PAC" evidence="24">
    <location>
        <begin position="473"/>
        <end position="523"/>
    </location>
</feature>
<evidence type="ECO:0000313" key="26">
    <source>
        <dbReference type="Proteomes" id="UP000273083"/>
    </source>
</evidence>
<keyword evidence="11" id="KW-0418">Kinase</keyword>
<dbReference type="Gene3D" id="3.40.50.2300">
    <property type="match status" value="1"/>
</dbReference>
<comment type="caution">
    <text evidence="25">The sequence shown here is derived from an EMBL/GenBank/DDBJ whole genome shotgun (WGS) entry which is preliminary data.</text>
</comment>
<dbReference type="InterPro" id="IPR003661">
    <property type="entry name" value="HisK_dim/P_dom"/>
</dbReference>
<evidence type="ECO:0000256" key="15">
    <source>
        <dbReference type="ARBA" id="ARBA00023136"/>
    </source>
</evidence>
<comment type="function">
    <text evidence="16">May play the central regulatory role in sporulation. It may be an element of the effector pathway responsible for the activation of sporulation genes in response to nutritional stress. Spo0A may act in concert with spo0H (a sigma factor) to control the expression of some genes that are critical to the sporulation process.</text>
</comment>
<feature type="domain" description="Histidine kinase" evidence="21">
    <location>
        <begin position="671"/>
        <end position="892"/>
    </location>
</feature>
<evidence type="ECO:0000256" key="12">
    <source>
        <dbReference type="ARBA" id="ARBA00022840"/>
    </source>
</evidence>
<evidence type="ECO:0000256" key="18">
    <source>
        <dbReference type="ARBA" id="ARBA00068150"/>
    </source>
</evidence>
<evidence type="ECO:0000256" key="2">
    <source>
        <dbReference type="ARBA" id="ARBA00004651"/>
    </source>
</evidence>
<dbReference type="SMART" id="SM00091">
    <property type="entry name" value="PAS"/>
    <property type="match status" value="5"/>
</dbReference>
<dbReference type="PROSITE" id="PS50113">
    <property type="entry name" value="PAC"/>
    <property type="match status" value="2"/>
</dbReference>
<dbReference type="PANTHER" id="PTHR45339">
    <property type="entry name" value="HYBRID SIGNAL TRANSDUCTION HISTIDINE KINASE J"/>
    <property type="match status" value="1"/>
</dbReference>
<evidence type="ECO:0000256" key="10">
    <source>
        <dbReference type="ARBA" id="ARBA00022741"/>
    </source>
</evidence>
<dbReference type="CDD" id="cd16922">
    <property type="entry name" value="HATPase_EvgS-ArcB-TorS-like"/>
    <property type="match status" value="1"/>
</dbReference>
<dbReference type="Pfam" id="PF00072">
    <property type="entry name" value="Response_reg"/>
    <property type="match status" value="1"/>
</dbReference>
<evidence type="ECO:0000256" key="5">
    <source>
        <dbReference type="ARBA" id="ARBA00018672"/>
    </source>
</evidence>
<name>A0A3N1XKX5_9FIRM</name>
<dbReference type="CDD" id="cd17546">
    <property type="entry name" value="REC_hyHK_CKI1_RcsC-like"/>
    <property type="match status" value="1"/>
</dbReference>
<evidence type="ECO:0000256" key="16">
    <source>
        <dbReference type="ARBA" id="ARBA00024867"/>
    </source>
</evidence>
<keyword evidence="12" id="KW-0067">ATP-binding</keyword>
<sequence>MGKKIFDERGHQLADGILSCIGDGVISTDLNGKIIYINNIAEEILGYNKSEVIGLDFEEVFMIINRDTKKPINNPILDVIRTRNTRGLENNSVVVTKEREEKFVSATCSPVKSTDGDICGVVIVFRDITRLKTLELEHINNENNLKIIFDNAPVGMITLNENSIITQVNDAALNYMNQVREQVEGKYFGDAFHCTIRANGNFICGTGKECSHCEIRKATKLAIDDGRATSNVEFNKSFLINDREREFWFCLSVTPILLENKRNGVITLMDITDRKQQEITIARSRDYSNNLLDQVPSMVWMSDKNVRCNYVNKTWKEFIGTTSEDSFGLGWTKVIHPEDLNHYIQTRNLAMESLDPFQVEVRYLRHDGEYRWCLVGGRPYYDLDEEYGGYIGSTYDINERKEAEEDLKLYRKVIEKASDIILIFDIEGWIIDANKAASTAHGYTNEELCSMNIRSIREDWIFSEQQLLNENGIIFETIHRRKDGTTFQVEVSSQEIYVGERRIIISIIRDITERKKTAKKIFESQTKYRSLFMNMQNGYVCYELLNEPENGFVDLKFIEVNEAFEKIVGMTKKHLINKMHSKIFPQSREFISDYVVSNKYKLSRGESVNIPELYSVIYNKWFSISIYSPQEDIIVMIVTDITDLKQYEMNLIEAKDAAEAANKSKSEFLANMSHEIRTPINGIVGMIDLTLLTELNEEQKDNLFTAKACAHSLLNIINDILDFSKMEAGKMSIENVNFNIRQLIEEIVKMHSPRVVEKGLELNYTFSSTIPEFLVGDPNRLRQVLDNLISNAMKFTMSGDIELLVKKVSATDDEIVLKFSVCDTGIGIAPHDIKKLFQSFSQIEDMNTKKYGGTGLGLAISKQLVEIMGGNICVESEKGRGSTFFFSLKFKIGTQVEEKIKITPFIEKSGKALNVLLVEDDLINQKVIVKILKKKGYKVTTANNGKEAVNLFEPWKYDIILMDIQMPEMDGIEAARRIKQIEGTSYFKTPIIALTAYALQGDKEKFLSLGMDGYVSKPIQMNELFYTIDKMTISADKNKGIQLNKVVLTEDGEIQFTNSKIEKDNRNILPSLNEISENIKSIEAAITNNDLMATENIAHIIKVISNEIDAWEMKDTAFKIELSARRGNLKEAMLHVNNLKSEIKTLFETNL</sequence>
<feature type="domain" description="PAS" evidence="23">
    <location>
        <begin position="406"/>
        <end position="448"/>
    </location>
</feature>
<dbReference type="InterPro" id="IPR005467">
    <property type="entry name" value="His_kinase_dom"/>
</dbReference>
<dbReference type="NCBIfam" id="TIGR00229">
    <property type="entry name" value="sensory_box"/>
    <property type="match status" value="4"/>
</dbReference>
<protein>
    <recommendedName>
        <fullName evidence="19">Circadian input-output histidine kinase CikA</fullName>
        <ecNumber evidence="4">2.7.13.3</ecNumber>
    </recommendedName>
    <alternativeName>
        <fullName evidence="18">Sensory/regulatory protein RpfC</fullName>
    </alternativeName>
    <alternativeName>
        <fullName evidence="5">Stage 0 sporulation protein A homolog</fullName>
    </alternativeName>
</protein>
<keyword evidence="15" id="KW-0472">Membrane</keyword>
<dbReference type="GO" id="GO:0000155">
    <property type="term" value="F:phosphorelay sensor kinase activity"/>
    <property type="evidence" value="ECO:0007669"/>
    <property type="project" value="InterPro"/>
</dbReference>
<dbReference type="OrthoDB" id="9813048at2"/>
<comment type="subunit">
    <text evidence="17">At low DSF concentrations, interacts with RpfF.</text>
</comment>
<evidence type="ECO:0000313" key="25">
    <source>
        <dbReference type="EMBL" id="ROR27326.1"/>
    </source>
</evidence>
<evidence type="ECO:0000256" key="14">
    <source>
        <dbReference type="ARBA" id="ARBA00023012"/>
    </source>
</evidence>